<dbReference type="Proteomes" id="UP001202248">
    <property type="component" value="Unassembled WGS sequence"/>
</dbReference>
<accession>A0ABS9SH92</accession>
<reference evidence="7 8" key="1">
    <citation type="submission" date="2022-02" db="EMBL/GenBank/DDBJ databases">
        <authorList>
            <person name="Min J."/>
        </authorList>
    </citation>
    <scope>NUCLEOTIDE SEQUENCE [LARGE SCALE GENOMIC DNA]</scope>
    <source>
        <strain evidence="7 8">GR10-1</strain>
    </source>
</reference>
<evidence type="ECO:0000256" key="5">
    <source>
        <dbReference type="SAM" id="Phobius"/>
    </source>
</evidence>
<organism evidence="7 8">
    <name type="scientific">Niabella ginsengisoli</name>
    <dbReference type="NCBI Taxonomy" id="522298"/>
    <lineage>
        <taxon>Bacteria</taxon>
        <taxon>Pseudomonadati</taxon>
        <taxon>Bacteroidota</taxon>
        <taxon>Chitinophagia</taxon>
        <taxon>Chitinophagales</taxon>
        <taxon>Chitinophagaceae</taxon>
        <taxon>Niabella</taxon>
    </lineage>
</organism>
<evidence type="ECO:0000259" key="6">
    <source>
        <dbReference type="Pfam" id="PF07291"/>
    </source>
</evidence>
<dbReference type="InterPro" id="IPR009908">
    <property type="entry name" value="Methylamine_util_MauE"/>
</dbReference>
<comment type="caution">
    <text evidence="7">The sequence shown here is derived from an EMBL/GenBank/DDBJ whole genome shotgun (WGS) entry which is preliminary data.</text>
</comment>
<keyword evidence="8" id="KW-1185">Reference proteome</keyword>
<evidence type="ECO:0000256" key="2">
    <source>
        <dbReference type="ARBA" id="ARBA00022692"/>
    </source>
</evidence>
<dbReference type="EMBL" id="JAKWBL010000001">
    <property type="protein sequence ID" value="MCH5597734.1"/>
    <property type="molecule type" value="Genomic_DNA"/>
</dbReference>
<evidence type="ECO:0000313" key="7">
    <source>
        <dbReference type="EMBL" id="MCH5597734.1"/>
    </source>
</evidence>
<sequence length="73" mass="7783">MKIIVNIARIIVGVLFIFSGLVKANDPIGLSYKMQEFFLVWGMSALDGIALTLSVLMIAFEIIAGAALLLVGA</sequence>
<evidence type="ECO:0000256" key="3">
    <source>
        <dbReference type="ARBA" id="ARBA00022989"/>
    </source>
</evidence>
<evidence type="ECO:0000313" key="8">
    <source>
        <dbReference type="Proteomes" id="UP001202248"/>
    </source>
</evidence>
<gene>
    <name evidence="7" type="ORF">MKP09_07350</name>
</gene>
<keyword evidence="4 5" id="KW-0472">Membrane</keyword>
<evidence type="ECO:0000256" key="4">
    <source>
        <dbReference type="ARBA" id="ARBA00023136"/>
    </source>
</evidence>
<keyword evidence="2 5" id="KW-0812">Transmembrane</keyword>
<keyword evidence="3 5" id="KW-1133">Transmembrane helix</keyword>
<comment type="subcellular location">
    <subcellularLocation>
        <location evidence="1">Membrane</location>
        <topology evidence="1">Multi-pass membrane protein</topology>
    </subcellularLocation>
</comment>
<dbReference type="Pfam" id="PF07291">
    <property type="entry name" value="MauE"/>
    <property type="match status" value="1"/>
</dbReference>
<proteinExistence type="predicted"/>
<evidence type="ECO:0000256" key="1">
    <source>
        <dbReference type="ARBA" id="ARBA00004141"/>
    </source>
</evidence>
<protein>
    <submittedName>
        <fullName evidence="7">DoxX family membrane protein</fullName>
    </submittedName>
</protein>
<feature type="transmembrane region" description="Helical" evidence="5">
    <location>
        <begin position="48"/>
        <end position="71"/>
    </location>
</feature>
<name>A0ABS9SH92_9BACT</name>
<feature type="domain" description="Methylamine utilisation protein MauE" evidence="6">
    <location>
        <begin position="1"/>
        <end position="70"/>
    </location>
</feature>